<feature type="compositionally biased region" description="Basic and acidic residues" evidence="2">
    <location>
        <begin position="793"/>
        <end position="808"/>
    </location>
</feature>
<dbReference type="GO" id="GO:0031011">
    <property type="term" value="C:Ino80 complex"/>
    <property type="evidence" value="ECO:0007669"/>
    <property type="project" value="InterPro"/>
</dbReference>
<dbReference type="CDD" id="cd23021">
    <property type="entry name" value="zf-HIT_IN80B"/>
    <property type="match status" value="1"/>
</dbReference>
<evidence type="ECO:0000256" key="2">
    <source>
        <dbReference type="SAM" id="MobiDB-lite"/>
    </source>
</evidence>
<keyword evidence="5" id="KW-1185">Reference proteome</keyword>
<dbReference type="AlphaFoldDB" id="W9QSN1"/>
<organism evidence="4 5">
    <name type="scientific">Morus notabilis</name>
    <dbReference type="NCBI Taxonomy" id="981085"/>
    <lineage>
        <taxon>Eukaryota</taxon>
        <taxon>Viridiplantae</taxon>
        <taxon>Streptophyta</taxon>
        <taxon>Embryophyta</taxon>
        <taxon>Tracheophyta</taxon>
        <taxon>Spermatophyta</taxon>
        <taxon>Magnoliopsida</taxon>
        <taxon>eudicotyledons</taxon>
        <taxon>Gunneridae</taxon>
        <taxon>Pentapetalae</taxon>
        <taxon>rosids</taxon>
        <taxon>fabids</taxon>
        <taxon>Rosales</taxon>
        <taxon>Moraceae</taxon>
        <taxon>Moreae</taxon>
        <taxon>Morus</taxon>
    </lineage>
</organism>
<evidence type="ECO:0000259" key="3">
    <source>
        <dbReference type="SMART" id="SM01406"/>
    </source>
</evidence>
<feature type="coiled-coil region" evidence="1">
    <location>
        <begin position="749"/>
        <end position="783"/>
    </location>
</feature>
<proteinExistence type="predicted"/>
<evidence type="ECO:0000256" key="1">
    <source>
        <dbReference type="SAM" id="Coils"/>
    </source>
</evidence>
<dbReference type="PANTHER" id="PTHR21561:SF14">
    <property type="entry name" value="HIT ZINC FINGER AND PAPA-1-LIKE DOMAIN-CONTAINING PROTEIN"/>
    <property type="match status" value="1"/>
</dbReference>
<protein>
    <recommendedName>
        <fullName evidence="3">INO80 complex subunit B-like conserved region domain-containing protein</fullName>
    </recommendedName>
</protein>
<dbReference type="STRING" id="981085.W9QSN1"/>
<dbReference type="GO" id="GO:0006338">
    <property type="term" value="P:chromatin remodeling"/>
    <property type="evidence" value="ECO:0007669"/>
    <property type="project" value="InterPro"/>
</dbReference>
<dbReference type="eggNOG" id="KOG1075">
    <property type="taxonomic scope" value="Eukaryota"/>
</dbReference>
<reference evidence="5" key="1">
    <citation type="submission" date="2013-01" db="EMBL/GenBank/DDBJ databases">
        <title>Draft Genome Sequence of a Mulberry Tree, Morus notabilis C.K. Schneid.</title>
        <authorList>
            <person name="He N."/>
            <person name="Zhao S."/>
        </authorList>
    </citation>
    <scope>NUCLEOTIDE SEQUENCE</scope>
</reference>
<dbReference type="Pfam" id="PF04438">
    <property type="entry name" value="zf-HIT"/>
    <property type="match status" value="1"/>
</dbReference>
<feature type="compositionally biased region" description="Basic and acidic residues" evidence="2">
    <location>
        <begin position="411"/>
        <end position="421"/>
    </location>
</feature>
<dbReference type="Pfam" id="PF04795">
    <property type="entry name" value="PAPA-1"/>
    <property type="match status" value="1"/>
</dbReference>
<evidence type="ECO:0000313" key="4">
    <source>
        <dbReference type="EMBL" id="EXB53023.1"/>
    </source>
</evidence>
<feature type="compositionally biased region" description="Acidic residues" evidence="2">
    <location>
        <begin position="675"/>
        <end position="688"/>
    </location>
</feature>
<gene>
    <name evidence="4" type="ORF">L484_018907</name>
</gene>
<dbReference type="EMBL" id="KE344077">
    <property type="protein sequence ID" value="EXB53023.1"/>
    <property type="molecule type" value="Genomic_DNA"/>
</dbReference>
<feature type="domain" description="INO80 complex subunit B-like conserved region" evidence="3">
    <location>
        <begin position="757"/>
        <end position="842"/>
    </location>
</feature>
<dbReference type="Proteomes" id="UP000030645">
    <property type="component" value="Unassembled WGS sequence"/>
</dbReference>
<feature type="region of interest" description="Disordered" evidence="2">
    <location>
        <begin position="787"/>
        <end position="808"/>
    </location>
</feature>
<feature type="region of interest" description="Disordered" evidence="2">
    <location>
        <begin position="503"/>
        <end position="538"/>
    </location>
</feature>
<feature type="region of interest" description="Disordered" evidence="2">
    <location>
        <begin position="650"/>
        <end position="698"/>
    </location>
</feature>
<dbReference type="InterPro" id="IPR029523">
    <property type="entry name" value="INO80B/Ies2"/>
</dbReference>
<accession>W9QSN1</accession>
<feature type="compositionally biased region" description="Basic residues" evidence="2">
    <location>
        <begin position="343"/>
        <end position="353"/>
    </location>
</feature>
<feature type="region of interest" description="Disordered" evidence="2">
    <location>
        <begin position="343"/>
        <end position="385"/>
    </location>
</feature>
<name>W9QSN1_9ROSA</name>
<dbReference type="InterPro" id="IPR007529">
    <property type="entry name" value="Znf_HIT"/>
</dbReference>
<feature type="compositionally biased region" description="Basic and acidic residues" evidence="2">
    <location>
        <begin position="518"/>
        <end position="538"/>
    </location>
</feature>
<sequence>MRWYFEGIYWKQIPREKAAWLERGFKEEEIKAAVFSSDKDKSSGPNGFSLGFYQKCWEFLKGDLKRWILDGVLVANEIVEEYRVEGKDGLVFKVDFEKAYDHVPQVCDGGKRVVLELRGVYDSFLLTLVVDGLSRLMHNAGGLEVASHWVETFCHENSGTRLWKKSQRDWKKSQRDWKKSQRDWNLEEGDSLIQLVLTSIPIYFLSLFKLPMAVAREIEDKMRKFLWDGLEDGRVDNLVAWKIVSRPKEERGLAIGNLLKKNQALLGKWLWRFPLEQDSLWATVIRSKYGLHPNGWDSNLVRRGTHRGWRFWLKLLGAADLSWVFPAHSGTVLVEDCDGSSAVKKKRSNTSRRPRNDSQPPLDYRDVSSLSDGSKGSSEKDIAYGSVTPKKELNVNLCSSRVSFSNNAESESGKNEMKNEDGGFVDSDEASNNGSFRGSNEQKYSGIDSKRSSKGVLAPANWTSTTNIGHSHDLDSENKVKKVKLKVGGVTRTIRAKSISDGASAIGSSTTKSSRVSDAPRPRRKLVQDPDENRSFTSDKRINLQGNAWKDSKKGFNEGKASSLGPDENLFLEEMKYEPIRKSKRISRKRLIDKALDNEDDDNVEIWYLEKLKTSRFASDYSAEYQQDKERENKKQRKISKVLKWNSEHENDLEYGSSRSGKQIKKSGSERVLDDTDYVEEDSISDDEPSSKKKKSMKEFVDSMVDHKKEMTVTTRQRALQIGKDVSSSLGANIIEYPNGLPPAPPRKQKEKLSEVEQQLKKAEAAQRRRMQVEKAARESEAEAIRKILGQDSSRKKREDKIKKRKEDLAHERATNAVLLASDSVRWVIGPLGTIVTFPNEMGLPTIFDSKPCSYPAPREKCAGPYCTNPYKYRDSESKLPLCSLQCYKAIHEKTRPLTASC</sequence>
<keyword evidence="1" id="KW-0175">Coiled coil</keyword>
<feature type="region of interest" description="Disordered" evidence="2">
    <location>
        <begin position="405"/>
        <end position="454"/>
    </location>
</feature>
<feature type="compositionally biased region" description="Polar residues" evidence="2">
    <location>
        <begin position="430"/>
        <end position="443"/>
    </location>
</feature>
<dbReference type="InterPro" id="IPR006880">
    <property type="entry name" value="INO80B_C"/>
</dbReference>
<dbReference type="SMART" id="SM01406">
    <property type="entry name" value="PAPA-1"/>
    <property type="match status" value="1"/>
</dbReference>
<evidence type="ECO:0000313" key="5">
    <source>
        <dbReference type="Proteomes" id="UP000030645"/>
    </source>
</evidence>
<dbReference type="PANTHER" id="PTHR21561">
    <property type="entry name" value="INO80 COMPLEX SUBUNIT B"/>
    <property type="match status" value="1"/>
</dbReference>